<dbReference type="GO" id="GO:0008168">
    <property type="term" value="F:methyltransferase activity"/>
    <property type="evidence" value="ECO:0007669"/>
    <property type="project" value="UniProtKB-KW"/>
</dbReference>
<keyword evidence="1 4" id="KW-0489">Methyltransferase</keyword>
<keyword evidence="3" id="KW-0949">S-adenosyl-L-methionine</keyword>
<keyword evidence="2" id="KW-0808">Transferase</keyword>
<evidence type="ECO:0000256" key="1">
    <source>
        <dbReference type="ARBA" id="ARBA00022603"/>
    </source>
</evidence>
<protein>
    <submittedName>
        <fullName evidence="4">Class I SAM-dependent methyltransferase</fullName>
    </submittedName>
</protein>
<dbReference type="InterPro" id="IPR029063">
    <property type="entry name" value="SAM-dependent_MTases_sf"/>
</dbReference>
<evidence type="ECO:0000313" key="4">
    <source>
        <dbReference type="EMBL" id="QTR02317.1"/>
    </source>
</evidence>
<dbReference type="PANTHER" id="PTHR43464:SF19">
    <property type="entry name" value="UBIQUINONE BIOSYNTHESIS O-METHYLTRANSFERASE, MITOCHONDRIAL"/>
    <property type="match status" value="1"/>
</dbReference>
<dbReference type="Gene3D" id="3.40.50.150">
    <property type="entry name" value="Vaccinia Virus protein VP39"/>
    <property type="match status" value="1"/>
</dbReference>
<name>A0A8T8HV88_9PSEU</name>
<evidence type="ECO:0000256" key="2">
    <source>
        <dbReference type="ARBA" id="ARBA00022679"/>
    </source>
</evidence>
<dbReference type="AlphaFoldDB" id="A0A8T8HV88"/>
<dbReference type="PANTHER" id="PTHR43464">
    <property type="entry name" value="METHYLTRANSFERASE"/>
    <property type="match status" value="1"/>
</dbReference>
<dbReference type="SUPFAM" id="SSF53335">
    <property type="entry name" value="S-adenosyl-L-methionine-dependent methyltransferases"/>
    <property type="match status" value="1"/>
</dbReference>
<accession>A0A8T8HV88</accession>
<dbReference type="GO" id="GO:0032259">
    <property type="term" value="P:methylation"/>
    <property type="evidence" value="ECO:0007669"/>
    <property type="project" value="UniProtKB-KW"/>
</dbReference>
<dbReference type="Pfam" id="PF13489">
    <property type="entry name" value="Methyltransf_23"/>
    <property type="match status" value="1"/>
</dbReference>
<reference evidence="4" key="1">
    <citation type="submission" date="2021-04" db="EMBL/GenBank/DDBJ databases">
        <title>Saccharothrix algeriensis WGS.</title>
        <authorList>
            <person name="Stuskova K."/>
            <person name="Hakalova E."/>
            <person name="Tebbal A.B."/>
            <person name="Eichmeier A."/>
        </authorList>
    </citation>
    <scope>NUCLEOTIDE SEQUENCE</scope>
    <source>
        <strain evidence="4">NRRL B-24137</strain>
    </source>
</reference>
<dbReference type="Proteomes" id="UP000671828">
    <property type="component" value="Chromosome"/>
</dbReference>
<dbReference type="EMBL" id="CP072788">
    <property type="protein sequence ID" value="QTR02317.1"/>
    <property type="molecule type" value="Genomic_DNA"/>
</dbReference>
<sequence>MARIPFPPRIVVVANLGPRPCWRSSAAGAATARRGAANPGPVLRVLPGVKHFDHNAHYHPLLLDQVPPGARTALDVGCGNGEFARKLAARGLAVTAVDRAVEVSAPGVDFRRADVLVDDLGGPYDFVSCIAALHHMPFTTAVGRLRDLVAPGGVLAVLGLAKEKTPWDWVVSAASLPPNLVMRLVRDDPVDSAPVRDWSMSVDEVKAGAERLIPGARVRRHLYWRYSLVWSAPA</sequence>
<dbReference type="CDD" id="cd02440">
    <property type="entry name" value="AdoMet_MTases"/>
    <property type="match status" value="1"/>
</dbReference>
<gene>
    <name evidence="4" type="ORF">J7S33_24620</name>
</gene>
<evidence type="ECO:0000256" key="3">
    <source>
        <dbReference type="ARBA" id="ARBA00022691"/>
    </source>
</evidence>
<organism evidence="4 5">
    <name type="scientific">Saccharothrix algeriensis</name>
    <dbReference type="NCBI Taxonomy" id="173560"/>
    <lineage>
        <taxon>Bacteria</taxon>
        <taxon>Bacillati</taxon>
        <taxon>Actinomycetota</taxon>
        <taxon>Actinomycetes</taxon>
        <taxon>Pseudonocardiales</taxon>
        <taxon>Pseudonocardiaceae</taxon>
        <taxon>Saccharothrix</taxon>
    </lineage>
</organism>
<evidence type="ECO:0000313" key="5">
    <source>
        <dbReference type="Proteomes" id="UP000671828"/>
    </source>
</evidence>
<proteinExistence type="predicted"/>